<sequence length="142" mass="15514">MRTAMLFVKTVVSDISLDQVAVQPDRAIGQRLTAAAVFSKQNTADVTSIASSHLAFTVHAGEQCNDAITELFLVWIFSSSLIIGYNSLNDATRDEDGRGCDSYELTLSFYGSAVRGPKTAQFARSADQRMSFRNLRQPSSLV</sequence>
<dbReference type="VEuPathDB" id="FungiDB:MELLADRAFT_111108"/>
<dbReference type="GeneID" id="18924279"/>
<gene>
    <name evidence="1" type="ORF">MELLADRAFT_111108</name>
</gene>
<dbReference type="InParanoid" id="F4S223"/>
<keyword evidence="2" id="KW-1185">Reference proteome</keyword>
<accession>F4S223</accession>
<name>F4S223_MELLP</name>
<protein>
    <submittedName>
        <fullName evidence="1">Uncharacterized protein</fullName>
    </submittedName>
</protein>
<proteinExistence type="predicted"/>
<dbReference type="HOGENOM" id="CLU_1816233_0_0_1"/>
<dbReference type="Proteomes" id="UP000001072">
    <property type="component" value="Unassembled WGS sequence"/>
</dbReference>
<organism evidence="2">
    <name type="scientific">Melampsora larici-populina (strain 98AG31 / pathotype 3-4-7)</name>
    <name type="common">Poplar leaf rust fungus</name>
    <dbReference type="NCBI Taxonomy" id="747676"/>
    <lineage>
        <taxon>Eukaryota</taxon>
        <taxon>Fungi</taxon>
        <taxon>Dikarya</taxon>
        <taxon>Basidiomycota</taxon>
        <taxon>Pucciniomycotina</taxon>
        <taxon>Pucciniomycetes</taxon>
        <taxon>Pucciniales</taxon>
        <taxon>Melampsoraceae</taxon>
        <taxon>Melampsora</taxon>
    </lineage>
</organism>
<dbReference type="EMBL" id="GL883139">
    <property type="protein sequence ID" value="EGG01338.1"/>
    <property type="molecule type" value="Genomic_DNA"/>
</dbReference>
<evidence type="ECO:0000313" key="2">
    <source>
        <dbReference type="Proteomes" id="UP000001072"/>
    </source>
</evidence>
<evidence type="ECO:0000313" key="1">
    <source>
        <dbReference type="EMBL" id="EGG01338.1"/>
    </source>
</evidence>
<dbReference type="RefSeq" id="XP_007415439.1">
    <property type="nucleotide sequence ID" value="XM_007415377.1"/>
</dbReference>
<reference evidence="2" key="1">
    <citation type="journal article" date="2011" name="Proc. Natl. Acad. Sci. U.S.A.">
        <title>Obligate biotrophy features unraveled by the genomic analysis of rust fungi.</title>
        <authorList>
            <person name="Duplessis S."/>
            <person name="Cuomo C.A."/>
            <person name="Lin Y.-C."/>
            <person name="Aerts A."/>
            <person name="Tisserant E."/>
            <person name="Veneault-Fourrey C."/>
            <person name="Joly D.L."/>
            <person name="Hacquard S."/>
            <person name="Amselem J."/>
            <person name="Cantarel B.L."/>
            <person name="Chiu R."/>
            <person name="Coutinho P.M."/>
            <person name="Feau N."/>
            <person name="Field M."/>
            <person name="Frey P."/>
            <person name="Gelhaye E."/>
            <person name="Goldberg J."/>
            <person name="Grabherr M.G."/>
            <person name="Kodira C.D."/>
            <person name="Kohler A."/>
            <person name="Kuees U."/>
            <person name="Lindquist E.A."/>
            <person name="Lucas S.M."/>
            <person name="Mago R."/>
            <person name="Mauceli E."/>
            <person name="Morin E."/>
            <person name="Murat C."/>
            <person name="Pangilinan J.L."/>
            <person name="Park R."/>
            <person name="Pearson M."/>
            <person name="Quesneville H."/>
            <person name="Rouhier N."/>
            <person name="Sakthikumar S."/>
            <person name="Salamov A.A."/>
            <person name="Schmutz J."/>
            <person name="Selles B."/>
            <person name="Shapiro H."/>
            <person name="Tanguay P."/>
            <person name="Tuskan G.A."/>
            <person name="Henrissat B."/>
            <person name="Van de Peer Y."/>
            <person name="Rouze P."/>
            <person name="Ellis J.G."/>
            <person name="Dodds P.N."/>
            <person name="Schein J.E."/>
            <person name="Zhong S."/>
            <person name="Hamelin R.C."/>
            <person name="Grigoriev I.V."/>
            <person name="Szabo L.J."/>
            <person name="Martin F."/>
        </authorList>
    </citation>
    <scope>NUCLEOTIDE SEQUENCE [LARGE SCALE GENOMIC DNA]</scope>
    <source>
        <strain evidence="2">98AG31 / pathotype 3-4-7</strain>
    </source>
</reference>
<dbReference type="AlphaFoldDB" id="F4S223"/>
<dbReference type="KEGG" id="mlr:MELLADRAFT_111108"/>